<gene>
    <name evidence="2" type="ORF">O3M35_001747</name>
</gene>
<feature type="signal peptide" evidence="1">
    <location>
        <begin position="1"/>
        <end position="22"/>
    </location>
</feature>
<evidence type="ECO:0000256" key="1">
    <source>
        <dbReference type="SAM" id="SignalP"/>
    </source>
</evidence>
<evidence type="ECO:0008006" key="4">
    <source>
        <dbReference type="Google" id="ProtNLM"/>
    </source>
</evidence>
<feature type="chain" id="PRO_5043418660" description="Chemosensory protein" evidence="1">
    <location>
        <begin position="23"/>
        <end position="131"/>
    </location>
</feature>
<dbReference type="InterPro" id="IPR005055">
    <property type="entry name" value="A10/PebIII"/>
</dbReference>
<dbReference type="SUPFAM" id="SSF100910">
    <property type="entry name" value="Chemosensory protein Csp2"/>
    <property type="match status" value="1"/>
</dbReference>
<proteinExistence type="predicted"/>
<protein>
    <recommendedName>
        <fullName evidence="4">Chemosensory protein</fullName>
    </recommendedName>
</protein>
<dbReference type="InterPro" id="IPR036682">
    <property type="entry name" value="OS_D_A10/PebIII_sf"/>
</dbReference>
<reference evidence="2 3" key="1">
    <citation type="submission" date="2022-12" db="EMBL/GenBank/DDBJ databases">
        <title>Chromosome-level genome assembly of true bugs.</title>
        <authorList>
            <person name="Ma L."/>
            <person name="Li H."/>
        </authorList>
    </citation>
    <scope>NUCLEOTIDE SEQUENCE [LARGE SCALE GENOMIC DNA]</scope>
    <source>
        <strain evidence="2">Lab_2022b</strain>
    </source>
</reference>
<comment type="caution">
    <text evidence="2">The sequence shown here is derived from an EMBL/GenBank/DDBJ whole genome shotgun (WGS) entry which is preliminary data.</text>
</comment>
<keyword evidence="1" id="KW-0732">Signal</keyword>
<dbReference type="AlphaFoldDB" id="A0AAW1CQ08"/>
<evidence type="ECO:0000313" key="2">
    <source>
        <dbReference type="EMBL" id="KAK9500492.1"/>
    </source>
</evidence>
<organism evidence="2 3">
    <name type="scientific">Rhynocoris fuscipes</name>
    <dbReference type="NCBI Taxonomy" id="488301"/>
    <lineage>
        <taxon>Eukaryota</taxon>
        <taxon>Metazoa</taxon>
        <taxon>Ecdysozoa</taxon>
        <taxon>Arthropoda</taxon>
        <taxon>Hexapoda</taxon>
        <taxon>Insecta</taxon>
        <taxon>Pterygota</taxon>
        <taxon>Neoptera</taxon>
        <taxon>Paraneoptera</taxon>
        <taxon>Hemiptera</taxon>
        <taxon>Heteroptera</taxon>
        <taxon>Panheteroptera</taxon>
        <taxon>Cimicomorpha</taxon>
        <taxon>Reduviidae</taxon>
        <taxon>Harpactorinae</taxon>
        <taxon>Harpactorini</taxon>
        <taxon>Rhynocoris</taxon>
    </lineage>
</organism>
<accession>A0AAW1CQ08</accession>
<dbReference type="PANTHER" id="PTHR11257">
    <property type="entry name" value="CHEMOSENSORY PROTEIN-RELATED"/>
    <property type="match status" value="1"/>
</dbReference>
<dbReference type="Proteomes" id="UP001461498">
    <property type="component" value="Unassembled WGS sequence"/>
</dbReference>
<dbReference type="Pfam" id="PF03392">
    <property type="entry name" value="OS-D"/>
    <property type="match status" value="1"/>
</dbReference>
<dbReference type="EMBL" id="JAPXFL010000010">
    <property type="protein sequence ID" value="KAK9500492.1"/>
    <property type="molecule type" value="Genomic_DNA"/>
</dbReference>
<keyword evidence="3" id="KW-1185">Reference proteome</keyword>
<evidence type="ECO:0000313" key="3">
    <source>
        <dbReference type="Proteomes" id="UP001461498"/>
    </source>
</evidence>
<dbReference type="PANTHER" id="PTHR11257:SF13">
    <property type="entry name" value="GEO07322P1"/>
    <property type="match status" value="1"/>
</dbReference>
<sequence length="131" mass="14701">MKATAVLVFTAILATFISVSSAYTTQYDNIDIDQILNNDRIYQKYLDCLLDKGACTPDGKALKEALPDALETGCEKCTDKQKDGTRKILKFVTKNKPDDFKAIATKYDPEGKFKVKYAEMAKKEGIEIPEY</sequence>
<name>A0AAW1CQ08_9HEMI</name>
<dbReference type="Gene3D" id="1.10.2080.10">
    <property type="entry name" value="Insect odorant-binding protein A10/Ejaculatory bulb-specific protein 3"/>
    <property type="match status" value="1"/>
</dbReference>